<feature type="domain" description="FAD dependent oxidoreductase" evidence="2">
    <location>
        <begin position="28"/>
        <end position="379"/>
    </location>
</feature>
<proteinExistence type="predicted"/>
<evidence type="ECO:0000259" key="2">
    <source>
        <dbReference type="Pfam" id="PF01266"/>
    </source>
</evidence>
<evidence type="ECO:0000313" key="5">
    <source>
        <dbReference type="EMBL" id="OUI97078.1"/>
    </source>
</evidence>
<dbReference type="GO" id="GO:0016491">
    <property type="term" value="F:oxidoreductase activity"/>
    <property type="evidence" value="ECO:0007669"/>
    <property type="project" value="UniProtKB-KW"/>
</dbReference>
<reference evidence="4 8" key="4">
    <citation type="submission" date="2019-07" db="EMBL/GenBank/DDBJ databases">
        <title>Whole genome shotgun sequence of Acetobacter indonesiensis NBRC 16471.</title>
        <authorList>
            <person name="Hosoyama A."/>
            <person name="Uohara A."/>
            <person name="Ohji S."/>
            <person name="Ichikawa N."/>
        </authorList>
    </citation>
    <scope>NUCLEOTIDE SEQUENCE [LARGE SCALE GENOMIC DNA]</scope>
    <source>
        <strain evidence="4 8">NBRC 16471</strain>
    </source>
</reference>
<comment type="caution">
    <text evidence="5">The sequence shown here is derived from an EMBL/GenBank/DDBJ whole genome shotgun (WGS) entry which is preliminary data.</text>
</comment>
<protein>
    <submittedName>
        <fullName evidence="3 4 5">Oxidoreductase</fullName>
    </submittedName>
</protein>
<dbReference type="Gene3D" id="3.50.50.60">
    <property type="entry name" value="FAD/NAD(P)-binding domain"/>
    <property type="match status" value="1"/>
</dbReference>
<dbReference type="Proteomes" id="UP000032673">
    <property type="component" value="Unassembled WGS sequence"/>
</dbReference>
<dbReference type="SUPFAM" id="SSF51905">
    <property type="entry name" value="FAD/NAD(P)-binding domain"/>
    <property type="match status" value="1"/>
</dbReference>
<dbReference type="EMBL" id="BAMW01000045">
    <property type="protein sequence ID" value="GAN63980.1"/>
    <property type="molecule type" value="Genomic_DNA"/>
</dbReference>
<reference evidence="7" key="3">
    <citation type="submission" date="2014-06" db="EMBL/GenBank/DDBJ databases">
        <authorList>
            <person name="Winans N.J."/>
            <person name="Newell P.D."/>
            <person name="Douglas A.E."/>
        </authorList>
    </citation>
    <scope>NUCLEOTIDE SEQUENCE [LARGE SCALE GENOMIC DNA]</scope>
</reference>
<evidence type="ECO:0000313" key="3">
    <source>
        <dbReference type="EMBL" id="GAN63980.1"/>
    </source>
</evidence>
<evidence type="ECO:0000313" key="7">
    <source>
        <dbReference type="Proteomes" id="UP000194641"/>
    </source>
</evidence>
<dbReference type="InterPro" id="IPR006076">
    <property type="entry name" value="FAD-dep_OxRdtase"/>
</dbReference>
<dbReference type="EMBL" id="JOPA01000001">
    <property type="protein sequence ID" value="OUI97078.1"/>
    <property type="molecule type" value="Genomic_DNA"/>
</dbReference>
<evidence type="ECO:0000313" key="4">
    <source>
        <dbReference type="EMBL" id="GEN02796.1"/>
    </source>
</evidence>
<evidence type="ECO:0000256" key="1">
    <source>
        <dbReference type="ARBA" id="ARBA00023002"/>
    </source>
</evidence>
<sequence>MRRIGSLYAADNGPGTAYPSLRGEKHADVVIIGGGITGLSMALHLAESGRSTVVLEAQQPGWGASGRNGGQVNPGLKPLPSDVEKDFGPILGPKLVEAAWNAPAVVFDLIQKHNIQCDAQNGGTIRAATAPAQLPALRKLTEECLARGWPVEWLEPDEMQARTGNSTYSAGMLDRRGGQLDPLSYTRGLAQAAVQAGALLYGETRVLSFKRENNKWHVQTHDGVVVAEQVVFATNGYTDHSWDKLRRSVVPVFSGIVASTPLPDGLAEQILNQHEVLYELGQITTYYRVDTQRRLLMGGRSYSHALNGASAFPYLMQRALHLWPALKTVGWSHGWNGQLAVTLDHYPHWHEPEPGLIACVGYNGRGVAMATVMGKNIAHSIMGQEAPLFPTTSVKPIAGHFAWKMGVAGRIAWGRVADKIGWDS</sequence>
<dbReference type="Pfam" id="PF01266">
    <property type="entry name" value="DAO"/>
    <property type="match status" value="1"/>
</dbReference>
<accession>A0A252AYT1</accession>
<dbReference type="PANTHER" id="PTHR13847:SF281">
    <property type="entry name" value="FAD DEPENDENT OXIDOREDUCTASE DOMAIN-CONTAINING PROTEIN"/>
    <property type="match status" value="1"/>
</dbReference>
<dbReference type="Proteomes" id="UP000194641">
    <property type="component" value="Unassembled WGS sequence"/>
</dbReference>
<keyword evidence="1" id="KW-0560">Oxidoreductase</keyword>
<dbReference type="EMBL" id="BJXQ01000003">
    <property type="protein sequence ID" value="GEN02796.1"/>
    <property type="molecule type" value="Genomic_DNA"/>
</dbReference>
<evidence type="ECO:0000313" key="8">
    <source>
        <dbReference type="Proteomes" id="UP000321104"/>
    </source>
</evidence>
<keyword evidence="6" id="KW-1185">Reference proteome</keyword>
<dbReference type="RefSeq" id="WP_048846971.1">
    <property type="nucleotide sequence ID" value="NZ_BAMW01000045.1"/>
</dbReference>
<dbReference type="PANTHER" id="PTHR13847">
    <property type="entry name" value="SARCOSINE DEHYDROGENASE-RELATED"/>
    <property type="match status" value="1"/>
</dbReference>
<gene>
    <name evidence="3" type="ORF">Abin_047_234</name>
    <name evidence="4" type="ORF">AIN02nite_08210</name>
    <name evidence="5" type="ORF">HK17_00265</name>
</gene>
<reference evidence="3 6" key="1">
    <citation type="submission" date="2012-11" db="EMBL/GenBank/DDBJ databases">
        <title>Whole genome sequence of Acetobacter indonesiensis 5H-1.</title>
        <authorList>
            <person name="Azuma Y."/>
            <person name="Higashiura N."/>
            <person name="Hirakawa H."/>
            <person name="Matsushita K."/>
        </authorList>
    </citation>
    <scope>NUCLEOTIDE SEQUENCE [LARGE SCALE GENOMIC DNA]</scope>
    <source>
        <strain evidence="3 6">5H-1</strain>
    </source>
</reference>
<dbReference type="GO" id="GO:0005737">
    <property type="term" value="C:cytoplasm"/>
    <property type="evidence" value="ECO:0007669"/>
    <property type="project" value="TreeGrafter"/>
</dbReference>
<name>A0A252AYT1_9PROT</name>
<dbReference type="InterPro" id="IPR036188">
    <property type="entry name" value="FAD/NAD-bd_sf"/>
</dbReference>
<dbReference type="AlphaFoldDB" id="A0A252AYT1"/>
<evidence type="ECO:0000313" key="6">
    <source>
        <dbReference type="Proteomes" id="UP000032673"/>
    </source>
</evidence>
<dbReference type="Gene3D" id="3.30.9.10">
    <property type="entry name" value="D-Amino Acid Oxidase, subunit A, domain 2"/>
    <property type="match status" value="1"/>
</dbReference>
<dbReference type="Proteomes" id="UP000321104">
    <property type="component" value="Unassembled WGS sequence"/>
</dbReference>
<organism evidence="5 7">
    <name type="scientific">Acetobacter indonesiensis</name>
    <dbReference type="NCBI Taxonomy" id="104101"/>
    <lineage>
        <taxon>Bacteria</taxon>
        <taxon>Pseudomonadati</taxon>
        <taxon>Pseudomonadota</taxon>
        <taxon>Alphaproteobacteria</taxon>
        <taxon>Acetobacterales</taxon>
        <taxon>Acetobacteraceae</taxon>
        <taxon>Acetobacter</taxon>
    </lineage>
</organism>
<reference evidence="5" key="2">
    <citation type="submission" date="2014-06" db="EMBL/GenBank/DDBJ databases">
        <authorList>
            <person name="Ju J."/>
            <person name="Zhang J."/>
        </authorList>
    </citation>
    <scope>NUCLEOTIDE SEQUENCE [LARGE SCALE GENOMIC DNA]</scope>
    <source>
        <strain evidence="5">DmL_051</strain>
    </source>
</reference>